<keyword evidence="1" id="KW-0547">Nucleotide-binding</keyword>
<dbReference type="GO" id="GO:0005524">
    <property type="term" value="F:ATP binding"/>
    <property type="evidence" value="ECO:0007669"/>
    <property type="project" value="UniProtKB-KW"/>
</dbReference>
<dbReference type="Gene3D" id="1.10.10.60">
    <property type="entry name" value="Homeodomain-like"/>
    <property type="match status" value="1"/>
</dbReference>
<dbReference type="SUPFAM" id="SSF52540">
    <property type="entry name" value="P-loop containing nucleoside triphosphate hydrolases"/>
    <property type="match status" value="1"/>
</dbReference>
<dbReference type="Pfam" id="PF25601">
    <property type="entry name" value="AAA_lid_14"/>
    <property type="match status" value="1"/>
</dbReference>
<dbReference type="Gene3D" id="1.10.8.60">
    <property type="match status" value="1"/>
</dbReference>
<dbReference type="InterPro" id="IPR002197">
    <property type="entry name" value="HTH_Fis"/>
</dbReference>
<evidence type="ECO:0000313" key="7">
    <source>
        <dbReference type="EMBL" id="EIJ35488.1"/>
    </source>
</evidence>
<protein>
    <submittedName>
        <fullName evidence="7">Sigma54 specific transcriptional regulator, Fis family</fullName>
    </submittedName>
</protein>
<dbReference type="GO" id="GO:0043565">
    <property type="term" value="F:sequence-specific DNA binding"/>
    <property type="evidence" value="ECO:0007669"/>
    <property type="project" value="InterPro"/>
</dbReference>
<keyword evidence="8" id="KW-1185">Reference proteome</keyword>
<dbReference type="InterPro" id="IPR003593">
    <property type="entry name" value="AAA+_ATPase"/>
</dbReference>
<keyword evidence="4" id="KW-0238">DNA-binding</keyword>
<dbReference type="Pfam" id="PF00158">
    <property type="entry name" value="Sigma54_activat"/>
    <property type="match status" value="1"/>
</dbReference>
<dbReference type="InterPro" id="IPR002078">
    <property type="entry name" value="Sigma_54_int"/>
</dbReference>
<name>A0A656HEY7_THINJ</name>
<dbReference type="InterPro" id="IPR009057">
    <property type="entry name" value="Homeodomain-like_sf"/>
</dbReference>
<dbReference type="Proteomes" id="UP000005317">
    <property type="component" value="Unassembled WGS sequence"/>
</dbReference>
<dbReference type="InterPro" id="IPR027417">
    <property type="entry name" value="P-loop_NTPase"/>
</dbReference>
<dbReference type="PRINTS" id="PR01590">
    <property type="entry name" value="HTHFIS"/>
</dbReference>
<evidence type="ECO:0000259" key="6">
    <source>
        <dbReference type="PROSITE" id="PS50045"/>
    </source>
</evidence>
<keyword evidence="5" id="KW-0804">Transcription</keyword>
<dbReference type="RefSeq" id="WP_002709388.1">
    <property type="nucleotide sequence ID" value="NZ_JH651384.1"/>
</dbReference>
<dbReference type="InterPro" id="IPR025944">
    <property type="entry name" value="Sigma_54_int_dom_CS"/>
</dbReference>
<organism evidence="7 8">
    <name type="scientific">Thiothrix nivea (strain ATCC 35100 / DSM 5205 / JP2)</name>
    <dbReference type="NCBI Taxonomy" id="870187"/>
    <lineage>
        <taxon>Bacteria</taxon>
        <taxon>Pseudomonadati</taxon>
        <taxon>Pseudomonadota</taxon>
        <taxon>Gammaproteobacteria</taxon>
        <taxon>Thiotrichales</taxon>
        <taxon>Thiotrichaceae</taxon>
        <taxon>Thiothrix</taxon>
    </lineage>
</organism>
<dbReference type="PANTHER" id="PTHR32071">
    <property type="entry name" value="TRANSCRIPTIONAL REGULATORY PROTEIN"/>
    <property type="match status" value="1"/>
</dbReference>
<evidence type="ECO:0000256" key="5">
    <source>
        <dbReference type="ARBA" id="ARBA00023163"/>
    </source>
</evidence>
<evidence type="ECO:0000256" key="2">
    <source>
        <dbReference type="ARBA" id="ARBA00022840"/>
    </source>
</evidence>
<proteinExistence type="predicted"/>
<gene>
    <name evidence="7" type="ORF">Thini_2962</name>
</gene>
<dbReference type="GO" id="GO:0006355">
    <property type="term" value="P:regulation of DNA-templated transcription"/>
    <property type="evidence" value="ECO:0007669"/>
    <property type="project" value="InterPro"/>
</dbReference>
<dbReference type="PROSITE" id="PS00676">
    <property type="entry name" value="SIGMA54_INTERACT_2"/>
    <property type="match status" value="1"/>
</dbReference>
<dbReference type="EMBL" id="JH651384">
    <property type="protein sequence ID" value="EIJ35488.1"/>
    <property type="molecule type" value="Genomic_DNA"/>
</dbReference>
<dbReference type="InterPro" id="IPR058031">
    <property type="entry name" value="AAA_lid_NorR"/>
</dbReference>
<dbReference type="Gene3D" id="3.40.50.300">
    <property type="entry name" value="P-loop containing nucleotide triphosphate hydrolases"/>
    <property type="match status" value="1"/>
</dbReference>
<dbReference type="SMART" id="SM00382">
    <property type="entry name" value="AAA"/>
    <property type="match status" value="1"/>
</dbReference>
<dbReference type="PROSITE" id="PS00688">
    <property type="entry name" value="SIGMA54_INTERACT_3"/>
    <property type="match status" value="1"/>
</dbReference>
<dbReference type="FunFam" id="3.40.50.300:FF:000006">
    <property type="entry name" value="DNA-binding transcriptional regulator NtrC"/>
    <property type="match status" value="1"/>
</dbReference>
<evidence type="ECO:0000256" key="1">
    <source>
        <dbReference type="ARBA" id="ARBA00022741"/>
    </source>
</evidence>
<dbReference type="SUPFAM" id="SSF46689">
    <property type="entry name" value="Homeodomain-like"/>
    <property type="match status" value="1"/>
</dbReference>
<dbReference type="PROSITE" id="PS00675">
    <property type="entry name" value="SIGMA54_INTERACT_1"/>
    <property type="match status" value="1"/>
</dbReference>
<dbReference type="AlphaFoldDB" id="A0A656HEY7"/>
<dbReference type="InterPro" id="IPR025943">
    <property type="entry name" value="Sigma_54_int_dom_ATP-bd_2"/>
</dbReference>
<feature type="domain" description="Sigma-54 factor interaction" evidence="6">
    <location>
        <begin position="6"/>
        <end position="235"/>
    </location>
</feature>
<dbReference type="CDD" id="cd00009">
    <property type="entry name" value="AAA"/>
    <property type="match status" value="1"/>
</dbReference>
<dbReference type="InterPro" id="IPR025662">
    <property type="entry name" value="Sigma_54_int_dom_ATP-bd_1"/>
</dbReference>
<evidence type="ECO:0000256" key="4">
    <source>
        <dbReference type="ARBA" id="ARBA00023125"/>
    </source>
</evidence>
<dbReference type="Pfam" id="PF02954">
    <property type="entry name" value="HTH_8"/>
    <property type="match status" value="1"/>
</dbReference>
<evidence type="ECO:0000313" key="8">
    <source>
        <dbReference type="Proteomes" id="UP000005317"/>
    </source>
</evidence>
<dbReference type="OrthoDB" id="5297379at2"/>
<sequence length="316" mass="35021">MEPEQLSSNSPTMREVLRAAMQVARTDACVLILGESGTGKERIARAIHAASPRQQQAFITVNCATLPNTLAESLLFGHTKGAFTGATDNNPGLIASADGGTLFLDEIGELPLALQPKLLRFLESGEILPVGKTRPQRVNVRVLAATHCDLAGMVAEGTFRGDLFHRINVIPLALPPLYQRKEDIGQLLRYFLTQFADQHRQPVSIMGQDAMSLLLEYRWPGNVRELRNLCEQLSILKSGQNIQPDDLLHALRHPVPTDTANNPFKLPENGINLEEMERHLLIQALERTRNNKTQAARLLGISRDALNYRLKKHALA</sequence>
<reference evidence="8" key="1">
    <citation type="journal article" date="2011" name="Stand. Genomic Sci.">
        <title>Genome sequence of the filamentous, gliding Thiothrix nivea neotype strain (JP2(T)).</title>
        <authorList>
            <person name="Lapidus A."/>
            <person name="Nolan M."/>
            <person name="Lucas S."/>
            <person name="Glavina Del Rio T."/>
            <person name="Tice H."/>
            <person name="Cheng J.F."/>
            <person name="Tapia R."/>
            <person name="Han C."/>
            <person name="Goodwin L."/>
            <person name="Pitluck S."/>
            <person name="Liolios K."/>
            <person name="Pagani I."/>
            <person name="Ivanova N."/>
            <person name="Huntemann M."/>
            <person name="Mavromatis K."/>
            <person name="Mikhailova N."/>
            <person name="Pati A."/>
            <person name="Chen A."/>
            <person name="Palaniappan K."/>
            <person name="Land M."/>
            <person name="Brambilla E.M."/>
            <person name="Rohde M."/>
            <person name="Abt B."/>
            <person name="Verbarg S."/>
            <person name="Goker M."/>
            <person name="Bristow J."/>
            <person name="Eisen J.A."/>
            <person name="Markowitz V."/>
            <person name="Hugenholtz P."/>
            <person name="Kyrpides N.C."/>
            <person name="Klenk H.P."/>
            <person name="Woyke T."/>
        </authorList>
    </citation>
    <scope>NUCLEOTIDE SEQUENCE [LARGE SCALE GENOMIC DNA]</scope>
    <source>
        <strain evidence="8">ATCC 35100 / DSM 5205 / JP2</strain>
    </source>
</reference>
<keyword evidence="3" id="KW-0805">Transcription regulation</keyword>
<dbReference type="PROSITE" id="PS50045">
    <property type="entry name" value="SIGMA54_INTERACT_4"/>
    <property type="match status" value="1"/>
</dbReference>
<evidence type="ECO:0000256" key="3">
    <source>
        <dbReference type="ARBA" id="ARBA00023015"/>
    </source>
</evidence>
<accession>A0A656HEY7</accession>
<keyword evidence="2" id="KW-0067">ATP-binding</keyword>